<dbReference type="STRING" id="75922.BST47_02750"/>
<dbReference type="InterPro" id="IPR002734">
    <property type="entry name" value="RibDG_C"/>
</dbReference>
<dbReference type="InterPro" id="IPR024072">
    <property type="entry name" value="DHFR-like_dom_sf"/>
</dbReference>
<evidence type="ECO:0000256" key="2">
    <source>
        <dbReference type="ARBA" id="ARBA00022857"/>
    </source>
</evidence>
<accession>A0A1X0K1H0</accession>
<dbReference type="NCBIfam" id="NF010664">
    <property type="entry name" value="PRK14059.1-2"/>
    <property type="match status" value="1"/>
</dbReference>
<dbReference type="AlphaFoldDB" id="A0A1X0K1H0"/>
<gene>
    <name evidence="5" type="ORF">BST47_02750</name>
</gene>
<keyword evidence="6" id="KW-1185">Reference proteome</keyword>
<dbReference type="RefSeq" id="WP_083123637.1">
    <property type="nucleotide sequence ID" value="NZ_MVIM01000001.1"/>
</dbReference>
<dbReference type="EMBL" id="MVIM01000001">
    <property type="protein sequence ID" value="ORB68820.1"/>
    <property type="molecule type" value="Genomic_DNA"/>
</dbReference>
<dbReference type="Pfam" id="PF01872">
    <property type="entry name" value="RibD_C"/>
    <property type="match status" value="1"/>
</dbReference>
<dbReference type="PANTHER" id="PTHR38011:SF7">
    <property type="entry name" value="2,5-DIAMINO-6-RIBOSYLAMINO-4(3H)-PYRIMIDINONE 5'-PHOSPHATE REDUCTASE"/>
    <property type="match status" value="1"/>
</dbReference>
<dbReference type="PANTHER" id="PTHR38011">
    <property type="entry name" value="DIHYDROFOLATE REDUCTASE FAMILY PROTEIN (AFU_ORTHOLOGUE AFUA_8G06820)"/>
    <property type="match status" value="1"/>
</dbReference>
<evidence type="ECO:0000256" key="1">
    <source>
        <dbReference type="ARBA" id="ARBA00005104"/>
    </source>
</evidence>
<name>A0A1X0K1H0_9MYCO</name>
<dbReference type="GO" id="GO:0009231">
    <property type="term" value="P:riboflavin biosynthetic process"/>
    <property type="evidence" value="ECO:0007669"/>
    <property type="project" value="InterPro"/>
</dbReference>
<dbReference type="GO" id="GO:0008703">
    <property type="term" value="F:5-amino-6-(5-phosphoribosylamino)uracil reductase activity"/>
    <property type="evidence" value="ECO:0007669"/>
    <property type="project" value="InterPro"/>
</dbReference>
<evidence type="ECO:0000259" key="4">
    <source>
        <dbReference type="Pfam" id="PF01872"/>
    </source>
</evidence>
<feature type="domain" description="Bacterial bifunctional deaminase-reductase C-terminal" evidence="4">
    <location>
        <begin position="44"/>
        <end position="255"/>
    </location>
</feature>
<proteinExistence type="predicted"/>
<dbReference type="NCBIfam" id="NF010665">
    <property type="entry name" value="PRK14059.1-4"/>
    <property type="match status" value="1"/>
</dbReference>
<evidence type="ECO:0000313" key="5">
    <source>
        <dbReference type="EMBL" id="ORB68820.1"/>
    </source>
</evidence>
<evidence type="ECO:0000256" key="3">
    <source>
        <dbReference type="ARBA" id="ARBA00023002"/>
    </source>
</evidence>
<dbReference type="OrthoDB" id="5243299at2"/>
<sequence>MLFMADTTAGVQFTALGPDGPAIDGADGRLSDFYAYPDDLQTCWVRGNMIASLDGGATADGKAGGLAGAGDRSMFALMRHCADVILVGAATVRVENYSGAQVPLAARHARQRRGQAEVPPIAVVTRTGVLDPDALFFTRTEVPPLILTCADSVDATRQRLGAVSEVLNASGPQSDSVDGATVLKLLAERKLFRVLTEGGPLLLSQLIEDDLLDELCLTVAPILVGGSGRRIAAGAGEVHTKMRPAHLLSDDEGYLYTRYVRAR</sequence>
<dbReference type="Gene3D" id="3.40.430.10">
    <property type="entry name" value="Dihydrofolate Reductase, subunit A"/>
    <property type="match status" value="1"/>
</dbReference>
<reference evidence="5 6" key="1">
    <citation type="submission" date="2017-02" db="EMBL/GenBank/DDBJ databases">
        <title>The new phylogeny of genus Mycobacterium.</title>
        <authorList>
            <person name="Tortoli E."/>
            <person name="Trovato A."/>
            <person name="Cirillo D.M."/>
        </authorList>
    </citation>
    <scope>NUCLEOTIDE SEQUENCE [LARGE SCALE GENOMIC DNA]</scope>
    <source>
        <strain evidence="5 6">DSM 44338</strain>
    </source>
</reference>
<dbReference type="SUPFAM" id="SSF53597">
    <property type="entry name" value="Dihydrofolate reductase-like"/>
    <property type="match status" value="1"/>
</dbReference>
<keyword evidence="2" id="KW-0521">NADP</keyword>
<protein>
    <recommendedName>
        <fullName evidence="4">Bacterial bifunctional deaminase-reductase C-terminal domain-containing protein</fullName>
    </recommendedName>
</protein>
<comment type="caution">
    <text evidence="5">The sequence shown here is derived from an EMBL/GenBank/DDBJ whole genome shotgun (WGS) entry which is preliminary data.</text>
</comment>
<dbReference type="InterPro" id="IPR050765">
    <property type="entry name" value="Riboflavin_Biosynth_HTPR"/>
</dbReference>
<evidence type="ECO:0000313" key="6">
    <source>
        <dbReference type="Proteomes" id="UP000192411"/>
    </source>
</evidence>
<dbReference type="Proteomes" id="UP000192411">
    <property type="component" value="Unassembled WGS sequence"/>
</dbReference>
<comment type="pathway">
    <text evidence="1">Cofactor biosynthesis; riboflavin biosynthesis.</text>
</comment>
<organism evidence="5 6">
    <name type="scientific">Mycolicibacterium tusciae</name>
    <dbReference type="NCBI Taxonomy" id="75922"/>
    <lineage>
        <taxon>Bacteria</taxon>
        <taxon>Bacillati</taxon>
        <taxon>Actinomycetota</taxon>
        <taxon>Actinomycetes</taxon>
        <taxon>Mycobacteriales</taxon>
        <taxon>Mycobacteriaceae</taxon>
        <taxon>Mycolicibacterium</taxon>
    </lineage>
</organism>
<keyword evidence="3" id="KW-0560">Oxidoreductase</keyword>